<comment type="caution">
    <text evidence="1">The sequence shown here is derived from an EMBL/GenBank/DDBJ whole genome shotgun (WGS) entry which is preliminary data.</text>
</comment>
<dbReference type="Proteomes" id="UP001143910">
    <property type="component" value="Unassembled WGS sequence"/>
</dbReference>
<evidence type="ECO:0000313" key="2">
    <source>
        <dbReference type="Proteomes" id="UP001143910"/>
    </source>
</evidence>
<organism evidence="1 2">
    <name type="scientific">Zarea fungicola</name>
    <dbReference type="NCBI Taxonomy" id="93591"/>
    <lineage>
        <taxon>Eukaryota</taxon>
        <taxon>Fungi</taxon>
        <taxon>Dikarya</taxon>
        <taxon>Ascomycota</taxon>
        <taxon>Pezizomycotina</taxon>
        <taxon>Sordariomycetes</taxon>
        <taxon>Hypocreomycetidae</taxon>
        <taxon>Hypocreales</taxon>
        <taxon>Cordycipitaceae</taxon>
        <taxon>Zarea</taxon>
    </lineage>
</organism>
<proteinExistence type="predicted"/>
<name>A0ACC1N4X6_9HYPO</name>
<reference evidence="1" key="1">
    <citation type="submission" date="2022-08" db="EMBL/GenBank/DDBJ databases">
        <title>Genome Sequence of Lecanicillium fungicola.</title>
        <authorList>
            <person name="Buettner E."/>
        </authorList>
    </citation>
    <scope>NUCLEOTIDE SEQUENCE</scope>
    <source>
        <strain evidence="1">Babe33</strain>
    </source>
</reference>
<accession>A0ACC1N4X6</accession>
<protein>
    <submittedName>
        <fullName evidence="1">Uncharacterized protein</fullName>
    </submittedName>
</protein>
<evidence type="ECO:0000313" key="1">
    <source>
        <dbReference type="EMBL" id="KAJ2973952.1"/>
    </source>
</evidence>
<keyword evidence="2" id="KW-1185">Reference proteome</keyword>
<sequence length="127" mass="13471">MKTANVSLIASAPMGVAALGINCRGSISCNEFGPGNALAIIREKVKNLPPTATFIEGEQIAAVNVGGGSCFAAFYQKTGDREFSQWNTWWYLNSLHDHGCKICGSIPTDAGNNVKNGELTVNYVSVC</sequence>
<dbReference type="EMBL" id="JANJQO010000894">
    <property type="protein sequence ID" value="KAJ2973952.1"/>
    <property type="molecule type" value="Genomic_DNA"/>
</dbReference>
<gene>
    <name evidence="1" type="ORF">NQ176_g6308</name>
</gene>